<dbReference type="Proteomes" id="UP000306196">
    <property type="component" value="Unassembled WGS sequence"/>
</dbReference>
<reference evidence="1 2" key="1">
    <citation type="submission" date="2019-05" db="EMBL/GenBank/DDBJ databases">
        <title>Verrucobacter flavum gen. nov., sp. nov. a new member of the family Verrucomicrobiaceae.</title>
        <authorList>
            <person name="Szuroczki S."/>
            <person name="Abbaszade G."/>
            <person name="Szabo A."/>
            <person name="Felfoldi T."/>
            <person name="Schumann P."/>
            <person name="Boka K."/>
            <person name="Keki Z."/>
            <person name="Toumi M."/>
            <person name="Toth E."/>
        </authorList>
    </citation>
    <scope>NUCLEOTIDE SEQUENCE [LARGE SCALE GENOMIC DNA]</scope>
    <source>
        <strain evidence="1 2">MG-N-17</strain>
    </source>
</reference>
<evidence type="ECO:0000313" key="2">
    <source>
        <dbReference type="Proteomes" id="UP000306196"/>
    </source>
</evidence>
<sequence>MKAQFLADISQNGKAWTEREDAARLFANWFGFRRTGHQIRACVKSLINGLIRDKSLETDGSCIQRI</sequence>
<dbReference type="RefSeq" id="WP_138088941.1">
    <property type="nucleotide sequence ID" value="NZ_VAUV01000032.1"/>
</dbReference>
<dbReference type="EMBL" id="VAUV01000032">
    <property type="protein sequence ID" value="TLD68176.1"/>
    <property type="molecule type" value="Genomic_DNA"/>
</dbReference>
<proteinExistence type="predicted"/>
<name>A0A5R8K731_9BACT</name>
<keyword evidence="2" id="KW-1185">Reference proteome</keyword>
<dbReference type="AlphaFoldDB" id="A0A5R8K731"/>
<organism evidence="1 2">
    <name type="scientific">Phragmitibacter flavus</name>
    <dbReference type="NCBI Taxonomy" id="2576071"/>
    <lineage>
        <taxon>Bacteria</taxon>
        <taxon>Pseudomonadati</taxon>
        <taxon>Verrucomicrobiota</taxon>
        <taxon>Verrucomicrobiia</taxon>
        <taxon>Verrucomicrobiales</taxon>
        <taxon>Verrucomicrobiaceae</taxon>
        <taxon>Phragmitibacter</taxon>
    </lineage>
</organism>
<gene>
    <name evidence="1" type="ORF">FEM03_23970</name>
</gene>
<protein>
    <submittedName>
        <fullName evidence="1">Uncharacterized protein</fullName>
    </submittedName>
</protein>
<dbReference type="OrthoDB" id="9806213at2"/>
<evidence type="ECO:0000313" key="1">
    <source>
        <dbReference type="EMBL" id="TLD68176.1"/>
    </source>
</evidence>
<accession>A0A5R8K731</accession>
<comment type="caution">
    <text evidence="1">The sequence shown here is derived from an EMBL/GenBank/DDBJ whole genome shotgun (WGS) entry which is preliminary data.</text>
</comment>